<dbReference type="RefSeq" id="WP_126831851.1">
    <property type="nucleotide sequence ID" value="NZ_CBCRYB010000001.1"/>
</dbReference>
<comment type="caution">
    <text evidence="4">The sequence shown here is derived from an EMBL/GenBank/DDBJ whole genome shotgun (WGS) entry which is preliminary data.</text>
</comment>
<dbReference type="GO" id="GO:0008106">
    <property type="term" value="F:alcohol dehydrogenase (NADP+) activity"/>
    <property type="evidence" value="ECO:0007669"/>
    <property type="project" value="TreeGrafter"/>
</dbReference>
<dbReference type="GO" id="GO:0005829">
    <property type="term" value="C:cytosol"/>
    <property type="evidence" value="ECO:0007669"/>
    <property type="project" value="TreeGrafter"/>
</dbReference>
<keyword evidence="1" id="KW-0560">Oxidoreductase</keyword>
<dbReference type="EMBL" id="NGJY01000002">
    <property type="protein sequence ID" value="RSU03644.1"/>
    <property type="molecule type" value="Genomic_DNA"/>
</dbReference>
<dbReference type="OrthoDB" id="9801156at2"/>
<name>A0A430A990_9ENTE</name>
<dbReference type="PANTHER" id="PTHR43633">
    <property type="entry name" value="ALCOHOL DEHYDROGENASE YQHD"/>
    <property type="match status" value="1"/>
</dbReference>
<dbReference type="GO" id="GO:1990002">
    <property type="term" value="F:methylglyoxal reductase (NADPH) (acetol producing) activity"/>
    <property type="evidence" value="ECO:0007669"/>
    <property type="project" value="TreeGrafter"/>
</dbReference>
<dbReference type="InterPro" id="IPR018211">
    <property type="entry name" value="ADH_Fe_CS"/>
</dbReference>
<evidence type="ECO:0000313" key="4">
    <source>
        <dbReference type="EMBL" id="RSU03644.1"/>
    </source>
</evidence>
<dbReference type="Pfam" id="PF25137">
    <property type="entry name" value="ADH_Fe_C"/>
    <property type="match status" value="1"/>
</dbReference>
<dbReference type="SUPFAM" id="SSF56796">
    <property type="entry name" value="Dehydroquinate synthase-like"/>
    <property type="match status" value="1"/>
</dbReference>
<proteinExistence type="predicted"/>
<dbReference type="Proteomes" id="UP000287101">
    <property type="component" value="Unassembled WGS sequence"/>
</dbReference>
<sequence length="390" mass="42716">MENFNFYAPTSIHFGKGEIKELTKIISEIGKNVLLVYGGGSIKVNGIYDEVYRLLPDSDFTITELAGVEPNPRIDTVRKGAALCHENNIDVVLAVGGGSTIDCSKAIAAAYYYEGDPWDFTQDRSLVQKALPLVTVLTMAATGSEMNMGSVLTNPETNEKLSTGGVAMIPRASILDPEYTYTVSKWQTAAGSADITSHLLESYFSQNTEAVVQDRMAEGIMKTVIKYAPIALAEPNNYEARSNLMWSSSLALNGLTRAGKKGTWSCHAIEHELSAYYDITHGIGLAIITPRWMLHVLNDQTVTKFVEYAENVWGIDSNGKDAFDVAKEGIQALYDAFVSWGIPMTLPEVGIDKEKIRLMSEKAIEHSTLATTAYVPLTADDVEEILLNCF</sequence>
<dbReference type="Pfam" id="PF00465">
    <property type="entry name" value="Fe-ADH"/>
    <property type="match status" value="1"/>
</dbReference>
<dbReference type="PANTHER" id="PTHR43633:SF1">
    <property type="entry name" value="ALCOHOL DEHYDROGENASE YQHD"/>
    <property type="match status" value="1"/>
</dbReference>
<keyword evidence="5" id="KW-1185">Reference proteome</keyword>
<evidence type="ECO:0000313" key="5">
    <source>
        <dbReference type="Proteomes" id="UP000287101"/>
    </source>
</evidence>
<reference evidence="4 5" key="1">
    <citation type="submission" date="2017-05" db="EMBL/GenBank/DDBJ databases">
        <title>Vagococcus spp. assemblies.</title>
        <authorList>
            <person name="Gulvik C.A."/>
        </authorList>
    </citation>
    <scope>NUCLEOTIDE SEQUENCE [LARGE SCALE GENOMIC DNA]</scope>
    <source>
        <strain evidence="4 5">CCUG 41755</strain>
    </source>
</reference>
<dbReference type="Gene3D" id="3.40.50.1970">
    <property type="match status" value="1"/>
</dbReference>
<dbReference type="CDD" id="cd08187">
    <property type="entry name" value="BDH"/>
    <property type="match status" value="1"/>
</dbReference>
<gene>
    <name evidence="4" type="ORF">CBF31_08000</name>
</gene>
<dbReference type="InterPro" id="IPR001670">
    <property type="entry name" value="ADH_Fe/GldA"/>
</dbReference>
<dbReference type="PROSITE" id="PS00060">
    <property type="entry name" value="ADH_IRON_2"/>
    <property type="match status" value="1"/>
</dbReference>
<dbReference type="InterPro" id="IPR044731">
    <property type="entry name" value="BDH-like"/>
</dbReference>
<feature type="domain" description="Fe-containing alcohol dehydrogenase-like C-terminal" evidence="3">
    <location>
        <begin position="188"/>
        <end position="387"/>
    </location>
</feature>
<organism evidence="4 5">
    <name type="scientific">Vagococcus fessus</name>
    <dbReference type="NCBI Taxonomy" id="120370"/>
    <lineage>
        <taxon>Bacteria</taxon>
        <taxon>Bacillati</taxon>
        <taxon>Bacillota</taxon>
        <taxon>Bacilli</taxon>
        <taxon>Lactobacillales</taxon>
        <taxon>Enterococcaceae</taxon>
        <taxon>Vagococcus</taxon>
    </lineage>
</organism>
<dbReference type="FunFam" id="3.40.50.1970:FF:000003">
    <property type="entry name" value="Alcohol dehydrogenase, iron-containing"/>
    <property type="match status" value="1"/>
</dbReference>
<protein>
    <submittedName>
        <fullName evidence="4">NADH-dependent alcohol dehydrogenase</fullName>
    </submittedName>
</protein>
<evidence type="ECO:0000259" key="3">
    <source>
        <dbReference type="Pfam" id="PF25137"/>
    </source>
</evidence>
<evidence type="ECO:0000256" key="1">
    <source>
        <dbReference type="ARBA" id="ARBA00023002"/>
    </source>
</evidence>
<dbReference type="GO" id="GO:0046872">
    <property type="term" value="F:metal ion binding"/>
    <property type="evidence" value="ECO:0007669"/>
    <property type="project" value="InterPro"/>
</dbReference>
<dbReference type="GO" id="GO:1990362">
    <property type="term" value="F:butanol dehydrogenase (NAD+) activity"/>
    <property type="evidence" value="ECO:0007669"/>
    <property type="project" value="InterPro"/>
</dbReference>
<dbReference type="Gene3D" id="1.20.1090.10">
    <property type="entry name" value="Dehydroquinate synthase-like - alpha domain"/>
    <property type="match status" value="1"/>
</dbReference>
<accession>A0A430A990</accession>
<evidence type="ECO:0000259" key="2">
    <source>
        <dbReference type="Pfam" id="PF00465"/>
    </source>
</evidence>
<feature type="domain" description="Alcohol dehydrogenase iron-type/glycerol dehydrogenase GldA" evidence="2">
    <location>
        <begin position="9"/>
        <end position="177"/>
    </location>
</feature>
<dbReference type="AlphaFoldDB" id="A0A430A990"/>
<dbReference type="InterPro" id="IPR056798">
    <property type="entry name" value="ADH_Fe_C"/>
</dbReference>